<keyword evidence="3" id="KW-1185">Reference proteome</keyword>
<keyword evidence="1" id="KW-0812">Transmembrane</keyword>
<feature type="transmembrane region" description="Helical" evidence="1">
    <location>
        <begin position="12"/>
        <end position="30"/>
    </location>
</feature>
<protein>
    <submittedName>
        <fullName evidence="2">Uncharacterized protein</fullName>
    </submittedName>
</protein>
<dbReference type="EMBL" id="JXJN01011411">
    <property type="status" value="NOT_ANNOTATED_CDS"/>
    <property type="molecule type" value="Genomic_DNA"/>
</dbReference>
<organism evidence="2 3">
    <name type="scientific">Glossina palpalis gambiensis</name>
    <dbReference type="NCBI Taxonomy" id="67801"/>
    <lineage>
        <taxon>Eukaryota</taxon>
        <taxon>Metazoa</taxon>
        <taxon>Ecdysozoa</taxon>
        <taxon>Arthropoda</taxon>
        <taxon>Hexapoda</taxon>
        <taxon>Insecta</taxon>
        <taxon>Pterygota</taxon>
        <taxon>Neoptera</taxon>
        <taxon>Endopterygota</taxon>
        <taxon>Diptera</taxon>
        <taxon>Brachycera</taxon>
        <taxon>Muscomorpha</taxon>
        <taxon>Hippoboscoidea</taxon>
        <taxon>Glossinidae</taxon>
        <taxon>Glossina</taxon>
    </lineage>
</organism>
<evidence type="ECO:0000256" key="1">
    <source>
        <dbReference type="SAM" id="Phobius"/>
    </source>
</evidence>
<keyword evidence="1" id="KW-0472">Membrane</keyword>
<dbReference type="AlphaFoldDB" id="A0A1B0BBD4"/>
<sequence length="214" mass="24841">MSNCYKGKTCFHIGVHLYIFICILLFQSTSTTGSEIRFNANIDCFLAVFVIMKHRITSHGKNTNVACKAILLALLESLHGWFTTYADMDLDSRGFGNGEALFMNIYLAVRRKRRKPYSKSPKFLKMFIWSNLAKRKDKVNLPYYMAFVKSQRYDMLLNMHICSKRRRKKNRRMRRSTGINKTAATCSYNTKKTTLKTFVNGRKAFDLNTLPISL</sequence>
<reference evidence="2" key="2">
    <citation type="submission" date="2020-05" db="UniProtKB">
        <authorList>
            <consortium name="EnsemblMetazoa"/>
        </authorList>
    </citation>
    <scope>IDENTIFICATION</scope>
    <source>
        <strain evidence="2">IAEA</strain>
    </source>
</reference>
<evidence type="ECO:0000313" key="2">
    <source>
        <dbReference type="EnsemblMetazoa" id="GPPI024708-PA"/>
    </source>
</evidence>
<keyword evidence="1" id="KW-1133">Transmembrane helix</keyword>
<proteinExistence type="predicted"/>
<dbReference type="Proteomes" id="UP000092460">
    <property type="component" value="Unassembled WGS sequence"/>
</dbReference>
<accession>A0A1B0BBD4</accession>
<dbReference type="EnsemblMetazoa" id="GPPI024708-RA">
    <property type="protein sequence ID" value="GPPI024708-PA"/>
    <property type="gene ID" value="GPPI024708"/>
</dbReference>
<dbReference type="VEuPathDB" id="VectorBase:GPPI024708"/>
<name>A0A1B0BBD4_9MUSC</name>
<evidence type="ECO:0000313" key="3">
    <source>
        <dbReference type="Proteomes" id="UP000092460"/>
    </source>
</evidence>
<reference evidence="3" key="1">
    <citation type="submission" date="2015-01" db="EMBL/GenBank/DDBJ databases">
        <authorList>
            <person name="Aksoy S."/>
            <person name="Warren W."/>
            <person name="Wilson R.K."/>
        </authorList>
    </citation>
    <scope>NUCLEOTIDE SEQUENCE [LARGE SCALE GENOMIC DNA]</scope>
    <source>
        <strain evidence="3">IAEA</strain>
    </source>
</reference>